<protein>
    <submittedName>
        <fullName evidence="1">Uncharacterized protein</fullName>
    </submittedName>
</protein>
<organism evidence="1 2">
    <name type="scientific">Larinioides sclopetarius</name>
    <dbReference type="NCBI Taxonomy" id="280406"/>
    <lineage>
        <taxon>Eukaryota</taxon>
        <taxon>Metazoa</taxon>
        <taxon>Ecdysozoa</taxon>
        <taxon>Arthropoda</taxon>
        <taxon>Chelicerata</taxon>
        <taxon>Arachnida</taxon>
        <taxon>Araneae</taxon>
        <taxon>Araneomorphae</taxon>
        <taxon>Entelegynae</taxon>
        <taxon>Araneoidea</taxon>
        <taxon>Araneidae</taxon>
        <taxon>Larinioides</taxon>
    </lineage>
</organism>
<accession>A0AAV2B5R1</accession>
<evidence type="ECO:0000313" key="1">
    <source>
        <dbReference type="EMBL" id="CAL1291417.1"/>
    </source>
</evidence>
<evidence type="ECO:0000313" key="2">
    <source>
        <dbReference type="Proteomes" id="UP001497382"/>
    </source>
</evidence>
<dbReference type="AlphaFoldDB" id="A0AAV2B5R1"/>
<name>A0AAV2B5R1_9ARAC</name>
<dbReference type="EMBL" id="CAXIEN010000282">
    <property type="protein sequence ID" value="CAL1291417.1"/>
    <property type="molecule type" value="Genomic_DNA"/>
</dbReference>
<sequence length="134" mass="15739">MFKPYIKETEKDTVQIGLCGAAVALYQQTSKAASIHKYLYEDMQIPEGRFDNVRNTAGPVMTTLFYQAMEILKDKADRISEGGNIGRIRNSLMESLRRLFQEHRRLSKNYEKFHEFENHFGVFKRKIKQKYPVN</sequence>
<keyword evidence="2" id="KW-1185">Reference proteome</keyword>
<comment type="caution">
    <text evidence="1">The sequence shown here is derived from an EMBL/GenBank/DDBJ whole genome shotgun (WGS) entry which is preliminary data.</text>
</comment>
<reference evidence="1 2" key="1">
    <citation type="submission" date="2024-04" db="EMBL/GenBank/DDBJ databases">
        <authorList>
            <person name="Rising A."/>
            <person name="Reimegard J."/>
            <person name="Sonavane S."/>
            <person name="Akerstrom W."/>
            <person name="Nylinder S."/>
            <person name="Hedman E."/>
            <person name="Kallberg Y."/>
        </authorList>
    </citation>
    <scope>NUCLEOTIDE SEQUENCE [LARGE SCALE GENOMIC DNA]</scope>
</reference>
<proteinExistence type="predicted"/>
<dbReference type="Proteomes" id="UP001497382">
    <property type="component" value="Unassembled WGS sequence"/>
</dbReference>
<gene>
    <name evidence="1" type="ORF">LARSCL_LOCUS17070</name>
</gene>